<evidence type="ECO:0000313" key="9">
    <source>
        <dbReference type="Proteomes" id="UP001147747"/>
    </source>
</evidence>
<comment type="caution">
    <text evidence="8">The sequence shown here is derived from an EMBL/GenBank/DDBJ whole genome shotgun (WGS) entry which is preliminary data.</text>
</comment>
<keyword evidence="4" id="KW-0539">Nucleus</keyword>
<evidence type="ECO:0000256" key="1">
    <source>
        <dbReference type="ARBA" id="ARBA00004123"/>
    </source>
</evidence>
<dbReference type="InterPro" id="IPR036570">
    <property type="entry name" value="HORMA_dom_sf"/>
</dbReference>
<dbReference type="InterPro" id="IPR051294">
    <property type="entry name" value="HORMA_MeioticProgression"/>
</dbReference>
<dbReference type="SUPFAM" id="SSF56019">
    <property type="entry name" value="The spindle assembly checkpoint protein mad2"/>
    <property type="match status" value="1"/>
</dbReference>
<sequence length="307" mass="34220">MNAPRKLEIPSRPRTEVMLNALQQELAGIFFKRGLLPLVTFGERSLSIPRAPNREGSHVRTYDEFISGENSQVDGPTFQAKIMERGIDSQTDRVLDILEGSVFEVLVRRRLQAVKFTVVKKTELPIEIFEAYTISFAYHSEHSKQNSENHDVANTNPGSNTGKEKESNALTNAGSAVDMVKGIQQMDRLLIPLTSTFTKLPNARALGVFLLYTDDCPEGYQAPDFVDAGDLVFKFANEEDQAVRKLSCGGISTGHHSAHLKVTYLNPVSTSCRTSQAHLSPRSVRVTREEAEAIFIPSFQLHVERDE</sequence>
<dbReference type="AlphaFoldDB" id="A0A9X0B7Q5"/>
<dbReference type="OrthoDB" id="1928087at2759"/>
<dbReference type="GeneID" id="81370328"/>
<reference evidence="8" key="1">
    <citation type="submission" date="2022-12" db="EMBL/GenBank/DDBJ databases">
        <authorList>
            <person name="Petersen C."/>
        </authorList>
    </citation>
    <scope>NUCLEOTIDE SEQUENCE</scope>
    <source>
        <strain evidence="8">IBT 29677</strain>
    </source>
</reference>
<keyword evidence="9" id="KW-1185">Reference proteome</keyword>
<dbReference type="Gene3D" id="3.30.900.10">
    <property type="entry name" value="HORMA domain"/>
    <property type="match status" value="1"/>
</dbReference>
<dbReference type="PANTHER" id="PTHR48225">
    <property type="entry name" value="HORMA DOMAIN-CONTAINING PROTEIN 1"/>
    <property type="match status" value="1"/>
</dbReference>
<evidence type="ECO:0000256" key="6">
    <source>
        <dbReference type="SAM" id="MobiDB-lite"/>
    </source>
</evidence>
<dbReference type="PANTHER" id="PTHR48225:SF7">
    <property type="entry name" value="MEIOSIS-SPECIFIC PROTEIN HOP1"/>
    <property type="match status" value="1"/>
</dbReference>
<dbReference type="PROSITE" id="PS50815">
    <property type="entry name" value="HORMA"/>
    <property type="match status" value="1"/>
</dbReference>
<evidence type="ECO:0000256" key="5">
    <source>
        <dbReference type="ARBA" id="ARBA00023254"/>
    </source>
</evidence>
<keyword evidence="3" id="KW-0158">Chromosome</keyword>
<evidence type="ECO:0000256" key="4">
    <source>
        <dbReference type="ARBA" id="ARBA00023242"/>
    </source>
</evidence>
<evidence type="ECO:0000259" key="7">
    <source>
        <dbReference type="PROSITE" id="PS50815"/>
    </source>
</evidence>
<gene>
    <name evidence="8" type="ORF">N7509_006711</name>
</gene>
<dbReference type="GO" id="GO:0051598">
    <property type="term" value="P:meiotic recombination checkpoint signaling"/>
    <property type="evidence" value="ECO:0007669"/>
    <property type="project" value="TreeGrafter"/>
</dbReference>
<dbReference type="InterPro" id="IPR003511">
    <property type="entry name" value="HORMA_dom"/>
</dbReference>
<dbReference type="RefSeq" id="XP_056486899.1">
    <property type="nucleotide sequence ID" value="XM_056631348.1"/>
</dbReference>
<evidence type="ECO:0000256" key="2">
    <source>
        <dbReference type="ARBA" id="ARBA00004286"/>
    </source>
</evidence>
<comment type="subcellular location">
    <subcellularLocation>
        <location evidence="2">Chromosome</location>
    </subcellularLocation>
    <subcellularLocation>
        <location evidence="1">Nucleus</location>
    </subcellularLocation>
</comment>
<dbReference type="GO" id="GO:0005634">
    <property type="term" value="C:nucleus"/>
    <property type="evidence" value="ECO:0007669"/>
    <property type="project" value="UniProtKB-SubCell"/>
</dbReference>
<name>A0A9X0B7Q5_9EURO</name>
<feature type="compositionally biased region" description="Polar residues" evidence="6">
    <location>
        <begin position="152"/>
        <end position="161"/>
    </location>
</feature>
<dbReference type="EMBL" id="JAPZBU010000008">
    <property type="protein sequence ID" value="KAJ5391221.1"/>
    <property type="molecule type" value="Genomic_DNA"/>
</dbReference>
<reference evidence="8" key="2">
    <citation type="journal article" date="2023" name="IMA Fungus">
        <title>Comparative genomic study of the Penicillium genus elucidates a diverse pangenome and 15 lateral gene transfer events.</title>
        <authorList>
            <person name="Petersen C."/>
            <person name="Sorensen T."/>
            <person name="Nielsen M.R."/>
            <person name="Sondergaard T.E."/>
            <person name="Sorensen J.L."/>
            <person name="Fitzpatrick D.A."/>
            <person name="Frisvad J.C."/>
            <person name="Nielsen K.L."/>
        </authorList>
    </citation>
    <scope>NUCLEOTIDE SEQUENCE</scope>
    <source>
        <strain evidence="8">IBT 29677</strain>
    </source>
</reference>
<organism evidence="8 9">
    <name type="scientific">Penicillium cosmopolitanum</name>
    <dbReference type="NCBI Taxonomy" id="1131564"/>
    <lineage>
        <taxon>Eukaryota</taxon>
        <taxon>Fungi</taxon>
        <taxon>Dikarya</taxon>
        <taxon>Ascomycota</taxon>
        <taxon>Pezizomycotina</taxon>
        <taxon>Eurotiomycetes</taxon>
        <taxon>Eurotiomycetidae</taxon>
        <taxon>Eurotiales</taxon>
        <taxon>Aspergillaceae</taxon>
        <taxon>Penicillium</taxon>
    </lineage>
</organism>
<evidence type="ECO:0000313" key="8">
    <source>
        <dbReference type="EMBL" id="KAJ5391221.1"/>
    </source>
</evidence>
<protein>
    <submittedName>
        <fullName evidence="8">Meiosis specific protein Hop1</fullName>
    </submittedName>
</protein>
<evidence type="ECO:0000256" key="3">
    <source>
        <dbReference type="ARBA" id="ARBA00022454"/>
    </source>
</evidence>
<dbReference type="Pfam" id="PF02301">
    <property type="entry name" value="HORMA"/>
    <property type="match status" value="1"/>
</dbReference>
<keyword evidence="5" id="KW-0469">Meiosis</keyword>
<proteinExistence type="predicted"/>
<dbReference type="GO" id="GO:0005694">
    <property type="term" value="C:chromosome"/>
    <property type="evidence" value="ECO:0007669"/>
    <property type="project" value="UniProtKB-SubCell"/>
</dbReference>
<accession>A0A9X0B7Q5</accession>
<dbReference type="Proteomes" id="UP001147747">
    <property type="component" value="Unassembled WGS sequence"/>
</dbReference>
<dbReference type="GO" id="GO:0007130">
    <property type="term" value="P:synaptonemal complex assembly"/>
    <property type="evidence" value="ECO:0007669"/>
    <property type="project" value="TreeGrafter"/>
</dbReference>
<feature type="domain" description="HORMA" evidence="7">
    <location>
        <begin position="12"/>
        <end position="262"/>
    </location>
</feature>
<feature type="region of interest" description="Disordered" evidence="6">
    <location>
        <begin position="144"/>
        <end position="167"/>
    </location>
</feature>